<feature type="transmembrane region" description="Helical" evidence="1">
    <location>
        <begin position="35"/>
        <end position="53"/>
    </location>
</feature>
<evidence type="ECO:0000313" key="3">
    <source>
        <dbReference type="Proteomes" id="UP000522864"/>
    </source>
</evidence>
<evidence type="ECO:0000256" key="1">
    <source>
        <dbReference type="SAM" id="Phobius"/>
    </source>
</evidence>
<proteinExistence type="predicted"/>
<dbReference type="EMBL" id="JACAQA010000004">
    <property type="protein sequence ID" value="NWB84474.1"/>
    <property type="molecule type" value="Genomic_DNA"/>
</dbReference>
<dbReference type="Proteomes" id="UP000522864">
    <property type="component" value="Unassembled WGS sequence"/>
</dbReference>
<name>A0A7Y7WMT2_9PSED</name>
<accession>A0A7Y7WMT2</accession>
<organism evidence="2 3">
    <name type="scientific">Pseudomonas gingeri</name>
    <dbReference type="NCBI Taxonomy" id="117681"/>
    <lineage>
        <taxon>Bacteria</taxon>
        <taxon>Pseudomonadati</taxon>
        <taxon>Pseudomonadota</taxon>
        <taxon>Gammaproteobacteria</taxon>
        <taxon>Pseudomonadales</taxon>
        <taxon>Pseudomonadaceae</taxon>
        <taxon>Pseudomonas</taxon>
    </lineage>
</organism>
<dbReference type="RefSeq" id="WP_177099339.1">
    <property type="nucleotide sequence ID" value="NZ_JACAQA010000004.1"/>
</dbReference>
<keyword evidence="1" id="KW-0472">Membrane</keyword>
<reference evidence="2 3" key="1">
    <citation type="submission" date="2020-04" db="EMBL/GenBank/DDBJ databases">
        <title>Molecular characterization of pseudomonads from Agaricus bisporus reveal novel blotch 2 pathogens in Western Europe.</title>
        <authorList>
            <person name="Taparia T."/>
            <person name="Krijger M."/>
            <person name="Haynes E."/>
            <person name="Elpinstone J.G."/>
            <person name="Noble R."/>
            <person name="Van Der Wolf J."/>
        </authorList>
    </citation>
    <scope>NUCLEOTIDE SEQUENCE [LARGE SCALE GENOMIC DNA]</scope>
    <source>
        <strain evidence="2 3">G9001</strain>
    </source>
</reference>
<comment type="caution">
    <text evidence="2">The sequence shown here is derived from an EMBL/GenBank/DDBJ whole genome shotgun (WGS) entry which is preliminary data.</text>
</comment>
<evidence type="ECO:0000313" key="2">
    <source>
        <dbReference type="EMBL" id="NWB84474.1"/>
    </source>
</evidence>
<gene>
    <name evidence="2" type="ORF">HX830_06220</name>
</gene>
<sequence>MKKMSMTKMARKSSTCATDVAACCADWPLLEGERAVYLTGGGVIIVISLFHLAPLIRAAFWFLGTGYPEQSHGQCSVVLPASQG</sequence>
<dbReference type="AlphaFoldDB" id="A0A7Y7WMT2"/>
<keyword evidence="1" id="KW-0812">Transmembrane</keyword>
<protein>
    <submittedName>
        <fullName evidence="2">Uncharacterized protein</fullName>
    </submittedName>
</protein>
<keyword evidence="1" id="KW-1133">Transmembrane helix</keyword>